<dbReference type="Proteomes" id="UP000297741">
    <property type="component" value="Unassembled WGS sequence"/>
</dbReference>
<dbReference type="InterPro" id="IPR008927">
    <property type="entry name" value="6-PGluconate_DH-like_C_sf"/>
</dbReference>
<proteinExistence type="predicted"/>
<dbReference type="Pfam" id="PF02153">
    <property type="entry name" value="PDH_N"/>
    <property type="match status" value="1"/>
</dbReference>
<dbReference type="InterPro" id="IPR046825">
    <property type="entry name" value="PDH_C"/>
</dbReference>
<feature type="domain" description="Prephenate/arogenate dehydrogenase" evidence="3">
    <location>
        <begin position="6"/>
        <end position="295"/>
    </location>
</feature>
<sequence length="311" mass="33112">MTVLYQRVALIGLGLIASSMAHAMRQYGLAEQIVGHAKSAETRDIALQIGLCDAVYTTAAEAVQGADLVVLCVPVGVMGDIGAEIGPHLAPGATVTDVGSVKGAVVEAVAPHMPGGVHFIPGHPIAGTEHSGPRSGFATLFQNRWWLLTPLDGADRAAVARLRALCEGMGANVDEMDVAHHDLVLAVTSHTPHLIAYTMVGVAEHMRRVSNSEVIKYSAGGFRDLTRIAASDPVMWRDVFLTNKDAVLDILGRFTEELFTLQRAIRMGDGEHLHAYFTRTRAIRRGIIEAGQDTAAPDFGRVPQGGEKGKG</sequence>
<keyword evidence="5" id="KW-1185">Reference proteome</keyword>
<evidence type="ECO:0000256" key="2">
    <source>
        <dbReference type="SAM" id="SignalP"/>
    </source>
</evidence>
<dbReference type="InterPro" id="IPR050812">
    <property type="entry name" value="Preph/Arog_dehydrog"/>
</dbReference>
<name>A0ABY2KNQ9_9RHOB</name>
<dbReference type="Gene3D" id="1.10.3660.10">
    <property type="entry name" value="6-phosphogluconate dehydrogenase C-terminal like domain"/>
    <property type="match status" value="1"/>
</dbReference>
<dbReference type="SUPFAM" id="SSF51735">
    <property type="entry name" value="NAD(P)-binding Rossmann-fold domains"/>
    <property type="match status" value="1"/>
</dbReference>
<dbReference type="Gene3D" id="3.40.50.720">
    <property type="entry name" value="NAD(P)-binding Rossmann-like Domain"/>
    <property type="match status" value="1"/>
</dbReference>
<evidence type="ECO:0000259" key="3">
    <source>
        <dbReference type="PROSITE" id="PS51176"/>
    </source>
</evidence>
<keyword evidence="1" id="KW-0560">Oxidoreductase</keyword>
<dbReference type="InterPro" id="IPR036291">
    <property type="entry name" value="NAD(P)-bd_dom_sf"/>
</dbReference>
<feature type="signal peptide" evidence="2">
    <location>
        <begin position="1"/>
        <end position="23"/>
    </location>
</feature>
<dbReference type="Pfam" id="PF20463">
    <property type="entry name" value="PDH_C"/>
    <property type="match status" value="1"/>
</dbReference>
<accession>A0ABY2KNQ9</accession>
<dbReference type="PROSITE" id="PS51176">
    <property type="entry name" value="PDH_ADH"/>
    <property type="match status" value="1"/>
</dbReference>
<evidence type="ECO:0000256" key="1">
    <source>
        <dbReference type="ARBA" id="ARBA00023002"/>
    </source>
</evidence>
<dbReference type="NCBIfam" id="NF005694">
    <property type="entry name" value="PRK07502.1"/>
    <property type="match status" value="1"/>
</dbReference>
<dbReference type="EMBL" id="RPEM01000003">
    <property type="protein sequence ID" value="TGD44293.1"/>
    <property type="molecule type" value="Genomic_DNA"/>
</dbReference>
<evidence type="ECO:0000313" key="5">
    <source>
        <dbReference type="Proteomes" id="UP000297741"/>
    </source>
</evidence>
<dbReference type="PANTHER" id="PTHR21363">
    <property type="entry name" value="PREPHENATE DEHYDROGENASE"/>
    <property type="match status" value="1"/>
</dbReference>
<dbReference type="InterPro" id="IPR003099">
    <property type="entry name" value="Prephen_DH"/>
</dbReference>
<evidence type="ECO:0000313" key="4">
    <source>
        <dbReference type="EMBL" id="TGD44293.1"/>
    </source>
</evidence>
<gene>
    <name evidence="4" type="ORF">EEB11_06315</name>
</gene>
<feature type="chain" id="PRO_5047547213" evidence="2">
    <location>
        <begin position="24"/>
        <end position="311"/>
    </location>
</feature>
<protein>
    <submittedName>
        <fullName evidence="4">Prephenate/arogenate dehydrogenase family protein</fullName>
    </submittedName>
</protein>
<dbReference type="InterPro" id="IPR046826">
    <property type="entry name" value="PDH_N"/>
</dbReference>
<keyword evidence="2" id="KW-0732">Signal</keyword>
<dbReference type="SUPFAM" id="SSF48179">
    <property type="entry name" value="6-phosphogluconate dehydrogenase C-terminal domain-like"/>
    <property type="match status" value="1"/>
</dbReference>
<dbReference type="PANTHER" id="PTHR21363:SF0">
    <property type="entry name" value="PREPHENATE DEHYDROGENASE [NADP(+)]"/>
    <property type="match status" value="1"/>
</dbReference>
<comment type="caution">
    <text evidence="4">The sequence shown here is derived from an EMBL/GenBank/DDBJ whole genome shotgun (WGS) entry which is preliminary data.</text>
</comment>
<dbReference type="RefSeq" id="WP_135429563.1">
    <property type="nucleotide sequence ID" value="NZ_RPEM01000003.1"/>
</dbReference>
<reference evidence="4 5" key="1">
    <citation type="submission" date="2018-11" db="EMBL/GenBank/DDBJ databases">
        <title>Tabrizicola sp. isolated from sediment of alpine lake.</title>
        <authorList>
            <person name="Liu Z."/>
        </authorList>
    </citation>
    <scope>NUCLEOTIDE SEQUENCE [LARGE SCALE GENOMIC DNA]</scope>
    <source>
        <strain evidence="4 5">DRYC-M-16</strain>
    </source>
</reference>
<organism evidence="4 5">
    <name type="scientific">Pseudotabrizicola sediminis</name>
    <dbReference type="NCBI Taxonomy" id="2486418"/>
    <lineage>
        <taxon>Bacteria</taxon>
        <taxon>Pseudomonadati</taxon>
        <taxon>Pseudomonadota</taxon>
        <taxon>Alphaproteobacteria</taxon>
        <taxon>Rhodobacterales</taxon>
        <taxon>Paracoccaceae</taxon>
        <taxon>Pseudotabrizicola</taxon>
    </lineage>
</organism>